<feature type="transmembrane region" description="Helical" evidence="4">
    <location>
        <begin position="2087"/>
        <end position="2109"/>
    </location>
</feature>
<feature type="compositionally biased region" description="Basic and acidic residues" evidence="3">
    <location>
        <begin position="931"/>
        <end position="958"/>
    </location>
</feature>
<feature type="transmembrane region" description="Helical" evidence="4">
    <location>
        <begin position="1584"/>
        <end position="1602"/>
    </location>
</feature>
<feature type="transmembrane region" description="Helical" evidence="4">
    <location>
        <begin position="148"/>
        <end position="170"/>
    </location>
</feature>
<feature type="transmembrane region" description="Helical" evidence="4">
    <location>
        <begin position="126"/>
        <end position="142"/>
    </location>
</feature>
<feature type="transmembrane region" description="Helical" evidence="4">
    <location>
        <begin position="262"/>
        <end position="279"/>
    </location>
</feature>
<comment type="caution">
    <text evidence="7">The sequence shown here is derived from an EMBL/GenBank/DDBJ whole genome shotgun (WGS) entry which is preliminary data.</text>
</comment>
<keyword evidence="1" id="KW-0677">Repeat</keyword>
<feature type="transmembrane region" description="Helical" evidence="4">
    <location>
        <begin position="2115"/>
        <end position="2135"/>
    </location>
</feature>
<evidence type="ECO:0000256" key="3">
    <source>
        <dbReference type="SAM" id="MobiDB-lite"/>
    </source>
</evidence>
<feature type="transmembrane region" description="Helical" evidence="4">
    <location>
        <begin position="1831"/>
        <end position="1849"/>
    </location>
</feature>
<feature type="compositionally biased region" description="Polar residues" evidence="3">
    <location>
        <begin position="848"/>
        <end position="862"/>
    </location>
</feature>
<evidence type="ECO:0000256" key="2">
    <source>
        <dbReference type="PROSITE-ProRule" id="PRU00708"/>
    </source>
</evidence>
<dbReference type="InterPro" id="IPR000326">
    <property type="entry name" value="PAP2/HPO"/>
</dbReference>
<gene>
    <name evidence="7" type="ORF">CCMP2556_LOCUS17071</name>
</gene>
<feature type="non-terminal residue" evidence="7">
    <location>
        <position position="2193"/>
    </location>
</feature>
<dbReference type="Proteomes" id="UP001642484">
    <property type="component" value="Unassembled WGS sequence"/>
</dbReference>
<feature type="transmembrane region" description="Helical" evidence="4">
    <location>
        <begin position="93"/>
        <end position="114"/>
    </location>
</feature>
<dbReference type="CDD" id="cd01610">
    <property type="entry name" value="PAP2_like"/>
    <property type="match status" value="1"/>
</dbReference>
<keyword evidence="4" id="KW-0812">Transmembrane</keyword>
<proteinExistence type="predicted"/>
<feature type="transmembrane region" description="Helical" evidence="4">
    <location>
        <begin position="1608"/>
        <end position="1631"/>
    </location>
</feature>
<evidence type="ECO:0000256" key="5">
    <source>
        <dbReference type="SAM" id="SignalP"/>
    </source>
</evidence>
<dbReference type="SUPFAM" id="SSF48317">
    <property type="entry name" value="Acid phosphatase/Vanadium-dependent haloperoxidase"/>
    <property type="match status" value="1"/>
</dbReference>
<dbReference type="Pfam" id="PF01569">
    <property type="entry name" value="PAP2"/>
    <property type="match status" value="1"/>
</dbReference>
<feature type="transmembrane region" description="Helical" evidence="4">
    <location>
        <begin position="2051"/>
        <end position="2075"/>
    </location>
</feature>
<protein>
    <recommendedName>
        <fullName evidence="6">Phosphatidic acid phosphatase type 2/haloperoxidase domain-containing protein</fullName>
    </recommendedName>
</protein>
<feature type="transmembrane region" description="Helical" evidence="4">
    <location>
        <begin position="1515"/>
        <end position="1533"/>
    </location>
</feature>
<feature type="signal peptide" evidence="5">
    <location>
        <begin position="1"/>
        <end position="19"/>
    </location>
</feature>
<feature type="region of interest" description="Disordered" evidence="3">
    <location>
        <begin position="848"/>
        <end position="958"/>
    </location>
</feature>
<dbReference type="InterPro" id="IPR002885">
    <property type="entry name" value="PPR_rpt"/>
</dbReference>
<name>A0ABP0KP19_9DINO</name>
<dbReference type="Pfam" id="PF01535">
    <property type="entry name" value="PPR"/>
    <property type="match status" value="1"/>
</dbReference>
<keyword evidence="4" id="KW-0472">Membrane</keyword>
<keyword evidence="5" id="KW-0732">Signal</keyword>
<feature type="transmembrane region" description="Helical" evidence="4">
    <location>
        <begin position="1880"/>
        <end position="1898"/>
    </location>
</feature>
<dbReference type="NCBIfam" id="TIGR00756">
    <property type="entry name" value="PPR"/>
    <property type="match status" value="1"/>
</dbReference>
<keyword evidence="8" id="KW-1185">Reference proteome</keyword>
<organism evidence="7 8">
    <name type="scientific">Durusdinium trenchii</name>
    <dbReference type="NCBI Taxonomy" id="1381693"/>
    <lineage>
        <taxon>Eukaryota</taxon>
        <taxon>Sar</taxon>
        <taxon>Alveolata</taxon>
        <taxon>Dinophyceae</taxon>
        <taxon>Suessiales</taxon>
        <taxon>Symbiodiniaceae</taxon>
        <taxon>Durusdinium</taxon>
    </lineage>
</organism>
<feature type="chain" id="PRO_5046728940" description="Phosphatidic acid phosphatase type 2/haloperoxidase domain-containing protein" evidence="5">
    <location>
        <begin position="20"/>
        <end position="2193"/>
    </location>
</feature>
<feature type="transmembrane region" description="Helical" evidence="4">
    <location>
        <begin position="235"/>
        <end position="256"/>
    </location>
</feature>
<feature type="domain" description="Phosphatidic acid phosphatase type 2/haloperoxidase" evidence="6">
    <location>
        <begin position="154"/>
        <end position="279"/>
    </location>
</feature>
<feature type="transmembrane region" description="Helical" evidence="4">
    <location>
        <begin position="1323"/>
        <end position="1344"/>
    </location>
</feature>
<dbReference type="Gene3D" id="1.25.40.10">
    <property type="entry name" value="Tetratricopeptide repeat domain"/>
    <property type="match status" value="3"/>
</dbReference>
<evidence type="ECO:0000256" key="4">
    <source>
        <dbReference type="SAM" id="Phobius"/>
    </source>
</evidence>
<evidence type="ECO:0000313" key="8">
    <source>
        <dbReference type="Proteomes" id="UP001642484"/>
    </source>
</evidence>
<reference evidence="7 8" key="1">
    <citation type="submission" date="2024-02" db="EMBL/GenBank/DDBJ databases">
        <authorList>
            <person name="Chen Y."/>
            <person name="Shah S."/>
            <person name="Dougan E. K."/>
            <person name="Thang M."/>
            <person name="Chan C."/>
        </authorList>
    </citation>
    <scope>NUCLEOTIDE SEQUENCE [LARGE SCALE GENOMIC DNA]</scope>
</reference>
<dbReference type="InterPro" id="IPR036938">
    <property type="entry name" value="PAP2/HPO_sf"/>
</dbReference>
<feature type="compositionally biased region" description="Low complexity" evidence="3">
    <location>
        <begin position="2165"/>
        <end position="2184"/>
    </location>
</feature>
<feature type="transmembrane region" description="Helical" evidence="4">
    <location>
        <begin position="1855"/>
        <end position="1873"/>
    </location>
</feature>
<feature type="region of interest" description="Disordered" evidence="3">
    <location>
        <begin position="2160"/>
        <end position="2193"/>
    </location>
</feature>
<accession>A0ABP0KP19</accession>
<dbReference type="InterPro" id="IPR011990">
    <property type="entry name" value="TPR-like_helical_dom_sf"/>
</dbReference>
<evidence type="ECO:0000259" key="6">
    <source>
        <dbReference type="Pfam" id="PF01569"/>
    </source>
</evidence>
<dbReference type="PANTHER" id="PTHR47447">
    <property type="entry name" value="OS03G0856100 PROTEIN"/>
    <property type="match status" value="1"/>
</dbReference>
<feature type="transmembrane region" description="Helical" evidence="4">
    <location>
        <begin position="1553"/>
        <end position="1572"/>
    </location>
</feature>
<sequence>MRRSLPFFAFCGSLAFCGSRPVPTGRGPWSRGARMERLERLDQRVELSGWSDTRQRRMEPESAGLSDEAPRGFPHAFFGPTPLLLAALATQTLAAWVACVALLAFGLGSFYGGLAGWGDFTKLTKLVIFLMPSLCVYLSSHLPPPGPAISTISLICAALCVACAVPLKALSDRRRPAVRWGQEAQRATLLAPYIKAMCKGGQSREAWPSSDAAVMAANAILLWNVLKTSSLSSSLAVALSVSVFALACFGRMYFWAHHLFDVLSGGLLGSLIVLGALHFRGSMLIGLGQHSIVQCSTEGRPWQGFQCKNCVSEQKKAQQKALLFARPAVPPVANETLKLDAYAVSAGRELSGASERTAAQPSSSISEERDGILLQSEEGLGACAKAARWQETLLLLDYLNTFKLGLPNSVGQSAAVSALERRSLWAEALKLFGDFRRSKAAVDARSYGSALSSCATGIQWMMAYHLWHELNQATVGTSTSASMMVCRNATLGALANSARWRSALQFFASAATQRLTDAVTQGAVVAACQTASRWAEAVALVSKSRNTVALSAAVSSCAHAARWDVALALLHLLRPHGDEGLVAYNAAISACEKAGLWEAALCLLRDISRLKLQPNTVSYNAAISACERDGRWQVASQLMAQRLSQRLKVDVAGLGALVSTCCQASQWERAINWVISPLARQNLVDASCASAALLACQRSSKWLVAVALFARVKATRLDLPPAAHVSLAFAGQAVHVSLCRALWPSEISNLNAMDVAVAMDGVHASGQVDVGLERLHSRRAFGPSLRATREERFSGVQEGHSTEVVNFGVAARPALQILGLRFEAERSAGSKERLRQRLLQASKSSNFSVSLAGSPSLTSATELPSKDSPTHTASGRRASDARRASNAGPGESPTAHRAPSGPRRRASRLSAVSGESAGSRVSSVDPLSFEEILRKRPTLQDDSRSEHGGKSDATPRLKDMMTARSSRLAREVPWTAEKALASLMIFQGCRENFINYLAAGGEHVMLKPGEFRDLRGQKSGPGEGQSATAVIVLSGTFRVEISGVLAEELNVGQAFGFADVLAAGLESYTQNRGAGGTRAVVSLRATAKAEAFPHSGRGSSMIRPPTSCFLIRATLLRRALQEYPAAQAIAMHETVSPARWCVTYQDLQFFQQEVRAAIKEGQIFACDFSSSISECGRDAEIYGPSIYLVNENYIKPITAAAGKMSWALMMNPEGLDSDLFITHAWQEGIFEFLEKVLTSWPGGARHAWCCMLANPQNLDISALLHSPSLSPFAVALQSSEYMLVVPNRYCSVYTRLWCGYEAYLAAEGHKTIRTARRSIKRQVIMAYLWMCPTCLLGIALGLLFERIDFNFDHDLVILAFVANVLGKHFGETLCLLANHLGLASSTALVMGTSPQITNFLEGIPCPISHEIATWVQRLLCLSLVFFFLIAESDRVFWHQLHVEGSELRKQYPGSIRGASCSERRDEENIRSEIGDKVDEVDVVIHVLINAGLMSEPLRNAYLKGVNIENTGDAEWAIPMMFLGPQLMLGFWQFGRYASNVSLWEPYDGGWLLVVFQGISIVARLCFLVLLWRSCIDERCFMLKVMTRLVSLILCTSLVALAAGARTPLLVMVMFVTYHGTFPLVLFFAPLASEREHRRSPRTTTHQAVSMHATVSPARWCVTFGDLQYLHSEVQEAIQDGQIPEDSSGAYGPSIYVVNEKYIKPITALAGKMSWALMMNPQCLESDLFITHAWQEGIFEFIEKVLTSWPARARHAWCCMLANPQNLDIAALLHSPSMSPFAVALQSSKYMLVVPNRDISVYTRLWCGYEAYLAYEGKKIIRTARRSISRDVFCAWAMMLPALSIAVALGLAAKQYHWNVDIYLMVALFLAGVVSENFGYVICLIANHLGLAASTALAVGWTMKPDWLQVQGLPDQEAYVVQRVIFLTAVAFFLVSEVDRLHYAARELEGLQLRKHYQGSIRYASCSERHDEEKICQEIGEKAHSVDQVIQVLISAGMSSPALREAQMQGVSIEHAGDAQFAIPSLFLGPQLLLGIWQLGRYATLVHWKHWIGWQSMMLQALSVFARLCFIILLCWRSIDERCFMLKVMTKLVSVMVIPGLVAFCLGASLLTTVMIVFIAFHISFLLVLVFAFLGIRGTLHLPGGPVLVQFFLTRFQRGSCDAPDTDAASRTASRTASDATGESTESTERGESS</sequence>
<dbReference type="EMBL" id="CAXAMN010009336">
    <property type="protein sequence ID" value="CAK9028356.1"/>
    <property type="molecule type" value="Genomic_DNA"/>
</dbReference>
<dbReference type="PANTHER" id="PTHR47447:SF17">
    <property type="entry name" value="OS12G0638900 PROTEIN"/>
    <property type="match status" value="1"/>
</dbReference>
<feature type="transmembrane region" description="Helical" evidence="4">
    <location>
        <begin position="2020"/>
        <end position="2039"/>
    </location>
</feature>
<feature type="repeat" description="PPR" evidence="2">
    <location>
        <begin position="580"/>
        <end position="614"/>
    </location>
</feature>
<keyword evidence="4" id="KW-1133">Transmembrane helix</keyword>
<evidence type="ECO:0000313" key="7">
    <source>
        <dbReference type="EMBL" id="CAK9028356.1"/>
    </source>
</evidence>
<dbReference type="PROSITE" id="PS51375">
    <property type="entry name" value="PPR"/>
    <property type="match status" value="1"/>
</dbReference>
<evidence type="ECO:0000256" key="1">
    <source>
        <dbReference type="ARBA" id="ARBA00022737"/>
    </source>
</evidence>
<feature type="transmembrane region" description="Helical" evidence="4">
    <location>
        <begin position="1918"/>
        <end position="1935"/>
    </location>
</feature>